<feature type="compositionally biased region" description="Low complexity" evidence="1">
    <location>
        <begin position="968"/>
        <end position="990"/>
    </location>
</feature>
<proteinExistence type="predicted"/>
<evidence type="ECO:0000256" key="1">
    <source>
        <dbReference type="SAM" id="MobiDB-lite"/>
    </source>
</evidence>
<feature type="compositionally biased region" description="Low complexity" evidence="1">
    <location>
        <begin position="200"/>
        <end position="243"/>
    </location>
</feature>
<feature type="compositionally biased region" description="Low complexity" evidence="1">
    <location>
        <begin position="829"/>
        <end position="841"/>
    </location>
</feature>
<feature type="compositionally biased region" description="Pro residues" evidence="1">
    <location>
        <begin position="1049"/>
        <end position="1067"/>
    </location>
</feature>
<feature type="compositionally biased region" description="Low complexity" evidence="1">
    <location>
        <begin position="1026"/>
        <end position="1048"/>
    </location>
</feature>
<feature type="compositionally biased region" description="Low complexity" evidence="1">
    <location>
        <begin position="137"/>
        <end position="146"/>
    </location>
</feature>
<feature type="compositionally biased region" description="Pro residues" evidence="1">
    <location>
        <begin position="53"/>
        <end position="71"/>
    </location>
</feature>
<dbReference type="AlphaFoldDB" id="A0A919WBL2"/>
<evidence type="ECO:0000313" key="3">
    <source>
        <dbReference type="EMBL" id="GIM97222.1"/>
    </source>
</evidence>
<organism evidence="3 4">
    <name type="scientific">Paractinoplanes toevensis</name>
    <dbReference type="NCBI Taxonomy" id="571911"/>
    <lineage>
        <taxon>Bacteria</taxon>
        <taxon>Bacillati</taxon>
        <taxon>Actinomycetota</taxon>
        <taxon>Actinomycetes</taxon>
        <taxon>Micromonosporales</taxon>
        <taxon>Micromonosporaceae</taxon>
        <taxon>Paractinoplanes</taxon>
    </lineage>
</organism>
<feature type="compositionally biased region" description="Polar residues" evidence="1">
    <location>
        <begin position="906"/>
        <end position="916"/>
    </location>
</feature>
<dbReference type="Proteomes" id="UP000677082">
    <property type="component" value="Unassembled WGS sequence"/>
</dbReference>
<sequence>MQSWHGRIHEEALMTSEGQYAGTQPAEATSGGPTADGFPPDADGRRIAGRASAPPPTDGFPSSYAPPPPATPNGGSPFVVPAVRTFGSGSEAAAASPARPTGTSYGSARVPQPEEESPRPASPYGSVSPGAAASYGSATPQAASSPFAPPPPVDNGSGSGAASPFGSADASPRGASEASPFGAPATGAGTSPFGAPATDAGTSPFGAPAAAAGASSSGSGASGAPASDAAGPPQSSAPSSGPAFVPASGNAPEPPRSAWAPQQAPAPVTSGDNPFPLPQRKPATVDPGTIGEFDGFAAGTPGRGSLPDLPSTDDVDPATGRPPGVSVFGAQRVRVPGATLAELPDAPSSVRAGRSGDSGGFPTARPGDDGGFPPARPDDAAARATDSSGFPLRSGNASFPTRRGGDSGGFPLRGAATPASAETPSESAPITDLPIRSQQAPFGPPTTAGPDQAAGSFSAFGDPSVEEAPHPYGRSADSQPNPYGRPAEAQPDAGQSDPFGRPAAASSDPYGRSAGSSADPFGRPSAEAQSDPFGRPSANGKDGAYGRSSTDDQGDSFGRPSTDGKDGTYGRPSADDQGDPFGRPSGDGQVGPFGRRPAAEPSATADSARNGLPDPFGRTTPGDSATFGSAPETAGSPFGSARSEGSPGSARPDSLASSFKPRGAASPHGDSKPAAFGSMPSDASAFGGEKPFGSGDESSLGAARPGTQYGSAQPASPAADQATPFGSAQPSSPAAPFAGDRPGSSAPFGSDRPGSSTPFAGDQPAPFGSGQPSSSFGSARPGSPDESDDEQAPFKPASPAAPFGSSDVAPFRSAAGGPAEDARPLYGSARPAAPDGDSGDASDQHAIYRRPDAPDAEPNAYPQRVPGASFGLAGSPVVAENRSVPAPRDPSDQSAPAVGSARPVTASASVPSTSRSAPVDPAELPPPPAASQARVYGRPAAAEPEDDEPADEPGFPAPVELPFDAGRPASGTYGAPAAAPAGFEPPASFGSPAGTPSEFGAPGGFGSPAYPQRGGDHNAPGGEPGVAGVAPLSPARATARASASARVAPPAPGSPAAPPAQPGPEQPRNPLAEFTSPAPASGGGYPPFPPPNGNGPYAVNGTAPGADQYSELTTDISGRGNEAYAPTGFPMPVSPETSGAASRATVTPPSPDDTTSWPGPGGAAPAKPETPHVRMLPILVSVVVGAVLLLGVVFGIVYLVAGGDNETLTVNTGECVKQDGSEAVKVDCSDATSFQVVSIVDDQSKCPDPQQPHVLNPTSDGKNQVLCLKPQG</sequence>
<feature type="compositionally biased region" description="Low complexity" evidence="1">
    <location>
        <begin position="1068"/>
        <end position="1080"/>
    </location>
</feature>
<feature type="compositionally biased region" description="Low complexity" evidence="1">
    <location>
        <begin position="711"/>
        <end position="739"/>
    </location>
</feature>
<keyword evidence="2" id="KW-0812">Transmembrane</keyword>
<keyword evidence="2" id="KW-1133">Transmembrane helix</keyword>
<comment type="caution">
    <text evidence="3">The sequence shown here is derived from an EMBL/GenBank/DDBJ whole genome shotgun (WGS) entry which is preliminary data.</text>
</comment>
<feature type="transmembrane region" description="Helical" evidence="2">
    <location>
        <begin position="1175"/>
        <end position="1201"/>
    </location>
</feature>
<feature type="compositionally biased region" description="Low complexity" evidence="1">
    <location>
        <begin position="160"/>
        <end position="171"/>
    </location>
</feature>
<feature type="compositionally biased region" description="Low complexity" evidence="1">
    <location>
        <begin position="763"/>
        <end position="779"/>
    </location>
</feature>
<keyword evidence="2" id="KW-0472">Membrane</keyword>
<evidence type="ECO:0000256" key="2">
    <source>
        <dbReference type="SAM" id="Phobius"/>
    </source>
</evidence>
<feature type="compositionally biased region" description="Low complexity" evidence="1">
    <location>
        <begin position="1152"/>
        <end position="1166"/>
    </location>
</feature>
<name>A0A919WBL2_9ACTN</name>
<gene>
    <name evidence="3" type="ORF">Ato02nite_090150</name>
</gene>
<protein>
    <submittedName>
        <fullName evidence="3">Uncharacterized protein</fullName>
    </submittedName>
</protein>
<dbReference type="EMBL" id="BOQN01000138">
    <property type="protein sequence ID" value="GIM97222.1"/>
    <property type="molecule type" value="Genomic_DNA"/>
</dbReference>
<evidence type="ECO:0000313" key="4">
    <source>
        <dbReference type="Proteomes" id="UP000677082"/>
    </source>
</evidence>
<reference evidence="3 4" key="1">
    <citation type="submission" date="2021-03" db="EMBL/GenBank/DDBJ databases">
        <title>Whole genome shotgun sequence of Actinoplanes toevensis NBRC 105298.</title>
        <authorList>
            <person name="Komaki H."/>
            <person name="Tamura T."/>
        </authorList>
    </citation>
    <scope>NUCLEOTIDE SEQUENCE [LARGE SCALE GENOMIC DNA]</scope>
    <source>
        <strain evidence="3 4">NBRC 105298</strain>
    </source>
</reference>
<feature type="region of interest" description="Disordered" evidence="1">
    <location>
        <begin position="1"/>
        <end position="1168"/>
    </location>
</feature>
<keyword evidence="4" id="KW-1185">Reference proteome</keyword>
<accession>A0A919WBL2</accession>
<feature type="compositionally biased region" description="Low complexity" evidence="1">
    <location>
        <begin position="793"/>
        <end position="806"/>
    </location>
</feature>
<feature type="compositionally biased region" description="Low complexity" evidence="1">
    <location>
        <begin position="87"/>
        <end position="104"/>
    </location>
</feature>